<proteinExistence type="inferred from homology"/>
<feature type="binding site" evidence="4">
    <location>
        <position position="437"/>
    </location>
    <ligand>
        <name>Zn(2+)</name>
        <dbReference type="ChEBI" id="CHEBI:29105"/>
    </ligand>
</feature>
<protein>
    <recommendedName>
        <fullName evidence="5">Neutral ceramidase</fullName>
        <ecNumber evidence="5">3.5.1.23</ecNumber>
    </recommendedName>
</protein>
<evidence type="ECO:0000256" key="2">
    <source>
        <dbReference type="ARBA" id="ARBA00022801"/>
    </source>
</evidence>
<dbReference type="EC" id="3.5.1.23" evidence="5"/>
<keyword evidence="2 5" id="KW-0378">Hydrolase</keyword>
<sequence>MTRSPDDPELRVGRARRDITGEPWGVGMMGYGMPEQWTRGILTRQYARAFVLDDGSERIAYVVADIGMFFQAAVTEIHERLEQRLGGLYTARNTVLTATHTHCGPGGHGRHTLYNITTAGFHPRTFERLVDGVVDAIEAAHRDAAPVTATLTRGQLTDASTNRSLPAFSRNPEADRAFFPESKDTLATLMRFERDGALVGSIHWFAVHNTSMTNHTTLISSDNKGWAALAWERSVPDLVAGFAQTNAGDISPNLHGRAGHGPTDEEQENTRVVAERQLASAQVLATAAGEALSPLLQARMTYVDLGRRTTPVGPTGRAVLGASFAAGTTDGEGSPMFRRGKRNPALQRLSEWLYGRSPALAAAHAPKDLFLPLGVLRWGQEVLPVQLVRIGSLYLICLPLEVTVTAGLRLRRLVAEILATDLDHVLVQGYANGFAHYMTTPEEYDEQDYEGGSTIFGRQQLPAVAEVVRDLAEAIRDGRPVDPGDPPPSHRVRWVAPTGSPRLEQPQRIEIRSAPTAVPTGWTVRVEVAADHPNAEIRPTYLVVERETPDGWETVADDSSFDTSIRWHRRGRRWDATITWVAGEPGTYRVTYVGRESATTEPITVA</sequence>
<dbReference type="Pfam" id="PF04734">
    <property type="entry name" value="Ceramidase_alk"/>
    <property type="match status" value="1"/>
</dbReference>
<comment type="similarity">
    <text evidence="1 5">Belongs to the neutral ceramidase family.</text>
</comment>
<feature type="domain" description="Neutral/alkaline non-lysosomal ceramidase N-terminal" evidence="6">
    <location>
        <begin position="11"/>
        <end position="464"/>
    </location>
</feature>
<evidence type="ECO:0000259" key="6">
    <source>
        <dbReference type="Pfam" id="PF04734"/>
    </source>
</evidence>
<dbReference type="Gene3D" id="2.60.40.2300">
    <property type="entry name" value="Neutral/alkaline non-lysosomal ceramidase, C-terminal domain"/>
    <property type="match status" value="1"/>
</dbReference>
<feature type="active site" description="Nucleophile" evidence="3">
    <location>
        <position position="251"/>
    </location>
</feature>
<dbReference type="InterPro" id="IPR038445">
    <property type="entry name" value="NCDase_C_sf"/>
</dbReference>
<dbReference type="GO" id="GO:0046872">
    <property type="term" value="F:metal ion binding"/>
    <property type="evidence" value="ECO:0007669"/>
    <property type="project" value="UniProtKB-KW"/>
</dbReference>
<organism evidence="8 9">
    <name type="scientific">Aeromicrobium terrae</name>
    <dbReference type="NCBI Taxonomy" id="2498846"/>
    <lineage>
        <taxon>Bacteria</taxon>
        <taxon>Bacillati</taxon>
        <taxon>Actinomycetota</taxon>
        <taxon>Actinomycetes</taxon>
        <taxon>Propionibacteriales</taxon>
        <taxon>Nocardioidaceae</taxon>
        <taxon>Aeromicrobium</taxon>
    </lineage>
</organism>
<comment type="caution">
    <text evidence="8">The sequence shown here is derived from an EMBL/GenBank/DDBJ whole genome shotgun (WGS) entry which is preliminary data.</text>
</comment>
<dbReference type="GO" id="GO:0042759">
    <property type="term" value="P:long-chain fatty acid biosynthetic process"/>
    <property type="evidence" value="ECO:0007669"/>
    <property type="project" value="TreeGrafter"/>
</dbReference>
<feature type="binding site" evidence="4">
    <location>
        <position position="208"/>
    </location>
    <ligand>
        <name>Zn(2+)</name>
        <dbReference type="ChEBI" id="CHEBI:29105"/>
    </ligand>
</feature>
<evidence type="ECO:0000313" key="9">
    <source>
        <dbReference type="Proteomes" id="UP000321571"/>
    </source>
</evidence>
<dbReference type="GO" id="GO:0017040">
    <property type="term" value="F:N-acylsphingosine amidohydrolase activity"/>
    <property type="evidence" value="ECO:0007669"/>
    <property type="project" value="UniProtKB-UniRule"/>
</dbReference>
<dbReference type="PANTHER" id="PTHR12670">
    <property type="entry name" value="CERAMIDASE"/>
    <property type="match status" value="1"/>
</dbReference>
<dbReference type="GO" id="GO:0046514">
    <property type="term" value="P:ceramide catabolic process"/>
    <property type="evidence" value="ECO:0007669"/>
    <property type="project" value="InterPro"/>
</dbReference>
<dbReference type="EMBL" id="VDUX01000001">
    <property type="protein sequence ID" value="TXL63293.1"/>
    <property type="molecule type" value="Genomic_DNA"/>
</dbReference>
<evidence type="ECO:0000259" key="7">
    <source>
        <dbReference type="Pfam" id="PF17048"/>
    </source>
</evidence>
<dbReference type="GO" id="GO:0016020">
    <property type="term" value="C:membrane"/>
    <property type="evidence" value="ECO:0007669"/>
    <property type="project" value="GOC"/>
</dbReference>
<evidence type="ECO:0000256" key="3">
    <source>
        <dbReference type="PIRSR" id="PIRSR606823-1"/>
    </source>
</evidence>
<comment type="cofactor">
    <cofactor evidence="4">
        <name>Zn(2+)</name>
        <dbReference type="ChEBI" id="CHEBI:29105"/>
    </cofactor>
    <text evidence="4">Binds 1 zinc ion per subunit.</text>
</comment>
<comment type="catalytic activity">
    <reaction evidence="5">
        <text>an N-acylsphing-4-enine + H2O = sphing-4-enine + a fatty acid</text>
        <dbReference type="Rhea" id="RHEA:20856"/>
        <dbReference type="ChEBI" id="CHEBI:15377"/>
        <dbReference type="ChEBI" id="CHEBI:28868"/>
        <dbReference type="ChEBI" id="CHEBI:52639"/>
        <dbReference type="ChEBI" id="CHEBI:57756"/>
        <dbReference type="EC" id="3.5.1.23"/>
    </reaction>
</comment>
<evidence type="ECO:0000256" key="4">
    <source>
        <dbReference type="PIRSR" id="PIRSR606823-2"/>
    </source>
</evidence>
<dbReference type="InterPro" id="IPR031329">
    <property type="entry name" value="NEUT/ALK_ceramidase_N"/>
</dbReference>
<keyword evidence="5" id="KW-0443">Lipid metabolism</keyword>
<dbReference type="InterPro" id="IPR006823">
    <property type="entry name" value="Ceramidase_alk"/>
</dbReference>
<dbReference type="RefSeq" id="WP_147683770.1">
    <property type="nucleotide sequence ID" value="NZ_VDUX01000001.1"/>
</dbReference>
<evidence type="ECO:0000256" key="5">
    <source>
        <dbReference type="RuleBase" id="RU366019"/>
    </source>
</evidence>
<keyword evidence="4" id="KW-0479">Metal-binding</keyword>
<evidence type="ECO:0000256" key="1">
    <source>
        <dbReference type="ARBA" id="ARBA00009835"/>
    </source>
</evidence>
<keyword evidence="4" id="KW-0862">Zinc</keyword>
<reference evidence="8 9" key="1">
    <citation type="submission" date="2019-06" db="EMBL/GenBank/DDBJ databases">
        <title>Aeromicrobium sp. nov., isolated from a maize field.</title>
        <authorList>
            <person name="Lin S.-Y."/>
            <person name="Tsai C.-F."/>
            <person name="Young C.-C."/>
        </authorList>
    </citation>
    <scope>NUCLEOTIDE SEQUENCE [LARGE SCALE GENOMIC DNA]</scope>
    <source>
        <strain evidence="8 9">CC-CFT486</strain>
    </source>
</reference>
<dbReference type="Proteomes" id="UP000321571">
    <property type="component" value="Unassembled WGS sequence"/>
</dbReference>
<dbReference type="GO" id="GO:0046512">
    <property type="term" value="P:sphingosine biosynthetic process"/>
    <property type="evidence" value="ECO:0007669"/>
    <property type="project" value="TreeGrafter"/>
</dbReference>
<feature type="binding site" evidence="4">
    <location>
        <position position="401"/>
    </location>
    <ligand>
        <name>Zn(2+)</name>
        <dbReference type="ChEBI" id="CHEBI:29105"/>
    </ligand>
</feature>
<gene>
    <name evidence="8" type="ORF">FHP06_03445</name>
</gene>
<feature type="binding site" evidence="4">
    <location>
        <position position="100"/>
    </location>
    <ligand>
        <name>Zn(2+)</name>
        <dbReference type="ChEBI" id="CHEBI:29105"/>
    </ligand>
</feature>
<evidence type="ECO:0000313" key="8">
    <source>
        <dbReference type="EMBL" id="TXL63293.1"/>
    </source>
</evidence>
<dbReference type="InterPro" id="IPR031331">
    <property type="entry name" value="NEUT/ALK_ceramidase_C"/>
</dbReference>
<feature type="domain" description="Neutral/alkaline non-lysosomal ceramidase C-terminal" evidence="7">
    <location>
        <begin position="516"/>
        <end position="598"/>
    </location>
</feature>
<name>A0A5C8NS38_9ACTN</name>
<dbReference type="AlphaFoldDB" id="A0A5C8NS38"/>
<keyword evidence="9" id="KW-1185">Reference proteome</keyword>
<accession>A0A5C8NS38</accession>
<dbReference type="PANTHER" id="PTHR12670:SF1">
    <property type="entry name" value="NEUTRAL CERAMIDASE"/>
    <property type="match status" value="1"/>
</dbReference>
<dbReference type="GO" id="GO:0005576">
    <property type="term" value="C:extracellular region"/>
    <property type="evidence" value="ECO:0007669"/>
    <property type="project" value="TreeGrafter"/>
</dbReference>
<dbReference type="OrthoDB" id="6899210at2"/>
<keyword evidence="5" id="KW-0746">Sphingolipid metabolism</keyword>
<dbReference type="Pfam" id="PF17048">
    <property type="entry name" value="Ceramidse_alk_C"/>
    <property type="match status" value="1"/>
</dbReference>